<dbReference type="InParanoid" id="A0A059BGK4"/>
<dbReference type="AlphaFoldDB" id="A0A059BGK4"/>
<name>A0A059BGK4_EUCGR</name>
<proteinExistence type="predicted"/>
<dbReference type="Gramene" id="KCW65248">
    <property type="protein sequence ID" value="KCW65248"/>
    <property type="gene ID" value="EUGRSUZ_G02724"/>
</dbReference>
<gene>
    <name evidence="1" type="ORF">EUGRSUZ_G02724</name>
</gene>
<evidence type="ECO:0000313" key="1">
    <source>
        <dbReference type="EMBL" id="KCW65248.1"/>
    </source>
</evidence>
<reference evidence="1" key="1">
    <citation type="submission" date="2013-07" db="EMBL/GenBank/DDBJ databases">
        <title>The genome of Eucalyptus grandis.</title>
        <authorList>
            <person name="Schmutz J."/>
            <person name="Hayes R."/>
            <person name="Myburg A."/>
            <person name="Tuskan G."/>
            <person name="Grattapaglia D."/>
            <person name="Rokhsar D.S."/>
        </authorList>
    </citation>
    <scope>NUCLEOTIDE SEQUENCE</scope>
    <source>
        <tissue evidence="1">Leaf extractions</tissue>
    </source>
</reference>
<dbReference type="EMBL" id="KK198759">
    <property type="protein sequence ID" value="KCW65248.1"/>
    <property type="molecule type" value="Genomic_DNA"/>
</dbReference>
<protein>
    <submittedName>
        <fullName evidence="1">Uncharacterized protein</fullName>
    </submittedName>
</protein>
<sequence>MTTMVTMKNAKCEKGNGEQWNGEEALGVDVRAAPSEKPDLTTCASGRRASIDGGISGGPPRIKKRKKKKYFLAILTRICRWKLSKAEGPRSEEKKKELLNCRSNISNYHY</sequence>
<accession>A0A059BGK4</accession>
<organism evidence="1">
    <name type="scientific">Eucalyptus grandis</name>
    <name type="common">Flooded gum</name>
    <dbReference type="NCBI Taxonomy" id="71139"/>
    <lineage>
        <taxon>Eukaryota</taxon>
        <taxon>Viridiplantae</taxon>
        <taxon>Streptophyta</taxon>
        <taxon>Embryophyta</taxon>
        <taxon>Tracheophyta</taxon>
        <taxon>Spermatophyta</taxon>
        <taxon>Magnoliopsida</taxon>
        <taxon>eudicotyledons</taxon>
        <taxon>Gunneridae</taxon>
        <taxon>Pentapetalae</taxon>
        <taxon>rosids</taxon>
        <taxon>malvids</taxon>
        <taxon>Myrtales</taxon>
        <taxon>Myrtaceae</taxon>
        <taxon>Myrtoideae</taxon>
        <taxon>Eucalypteae</taxon>
        <taxon>Eucalyptus</taxon>
    </lineage>
</organism>